<dbReference type="PROSITE" id="PS51318">
    <property type="entry name" value="TAT"/>
    <property type="match status" value="1"/>
</dbReference>
<dbReference type="AlphaFoldDB" id="A0A480AHA4"/>
<evidence type="ECO:0000259" key="2">
    <source>
        <dbReference type="Pfam" id="PF04015"/>
    </source>
</evidence>
<dbReference type="OrthoDB" id="242830at2"/>
<evidence type="ECO:0000313" key="3">
    <source>
        <dbReference type="EMBL" id="GCL42658.1"/>
    </source>
</evidence>
<feature type="region of interest" description="Disordered" evidence="1">
    <location>
        <begin position="344"/>
        <end position="367"/>
    </location>
</feature>
<protein>
    <recommendedName>
        <fullName evidence="2">DUF362 domain-containing protein</fullName>
    </recommendedName>
</protein>
<feature type="domain" description="DUF362" evidence="2">
    <location>
        <begin position="107"/>
        <end position="325"/>
    </location>
</feature>
<accession>A0A480AHA4</accession>
<dbReference type="Proteomes" id="UP000299367">
    <property type="component" value="Unassembled WGS sequence"/>
</dbReference>
<dbReference type="RefSeq" id="WP_137908237.1">
    <property type="nucleotide sequence ID" value="NZ_BJCF01000024.1"/>
</dbReference>
<dbReference type="InterPro" id="IPR007160">
    <property type="entry name" value="DUF362"/>
</dbReference>
<name>A0A480AHA4_9CYAN</name>
<sequence>MSNFSDNFLNINRRQLLLGTLSVGAGSVMGIFHKFSLATATPVISRLGIPGSFPGRVVEVGHIESVVNGEFRREPVRQMVARGMMELTGAADNVSSWRSMFERGDVVGIKVNPVGAPLAISNHVLIYEVVNGLKSAGVKPQDIIIFDRYGDMWAKAGYQKHLPDGVRGGGAVEKYDDVQLDIKGYDPEVYAYMELIDPKLHDPKDDRTRRSHLCNIVSKQINKLINIPVLKDHGSAGITGALKNLSHGLVNNVARSHAKPETNACNIFIPTICSLQPIREKTVLNIMDGLVGVYQKGPFGKKDSPYTWPYRSLLFATDPVAMDRIEWQIIDAKRAAMNLPPVAKTGRMGVQSPAKQTGITGGTTSEEEGFDMRQPQHIMIAAALGLGVADIEKINHVKIRLA</sequence>
<gene>
    <name evidence="3" type="ORF">NIES80_23650</name>
</gene>
<evidence type="ECO:0000313" key="4">
    <source>
        <dbReference type="Proteomes" id="UP000299367"/>
    </source>
</evidence>
<evidence type="ECO:0000256" key="1">
    <source>
        <dbReference type="SAM" id="MobiDB-lite"/>
    </source>
</evidence>
<proteinExistence type="predicted"/>
<dbReference type="EMBL" id="BJCF01000024">
    <property type="protein sequence ID" value="GCL42658.1"/>
    <property type="molecule type" value="Genomic_DNA"/>
</dbReference>
<organism evidence="3 4">
    <name type="scientific">Dolichospermum planctonicum</name>
    <dbReference type="NCBI Taxonomy" id="136072"/>
    <lineage>
        <taxon>Bacteria</taxon>
        <taxon>Bacillati</taxon>
        <taxon>Cyanobacteriota</taxon>
        <taxon>Cyanophyceae</taxon>
        <taxon>Nostocales</taxon>
        <taxon>Aphanizomenonaceae</taxon>
        <taxon>Dolichospermum</taxon>
    </lineage>
</organism>
<dbReference type="Pfam" id="PF04015">
    <property type="entry name" value="DUF362"/>
    <property type="match status" value="1"/>
</dbReference>
<comment type="caution">
    <text evidence="3">The sequence shown here is derived from an EMBL/GenBank/DDBJ whole genome shotgun (WGS) entry which is preliminary data.</text>
</comment>
<dbReference type="InterPro" id="IPR006311">
    <property type="entry name" value="TAT_signal"/>
</dbReference>
<reference evidence="4" key="1">
    <citation type="submission" date="2019-02" db="EMBL/GenBank/DDBJ databases">
        <title>Draft genome sequence of Dolichospermum planctonicum NIES-80.</title>
        <authorList>
            <person name="Yamaguchi H."/>
            <person name="Suzuki S."/>
            <person name="Kawachi M."/>
        </authorList>
    </citation>
    <scope>NUCLEOTIDE SEQUENCE [LARGE SCALE GENOMIC DNA]</scope>
    <source>
        <strain evidence="4">NIES-80</strain>
    </source>
</reference>